<gene>
    <name evidence="3" type="ORF">ILEXP_LOCUS48147</name>
</gene>
<proteinExistence type="inferred from homology"/>
<protein>
    <submittedName>
        <fullName evidence="3">Uncharacterized protein</fullName>
    </submittedName>
</protein>
<organism evidence="3 4">
    <name type="scientific">Ilex paraguariensis</name>
    <name type="common">yerba mate</name>
    <dbReference type="NCBI Taxonomy" id="185542"/>
    <lineage>
        <taxon>Eukaryota</taxon>
        <taxon>Viridiplantae</taxon>
        <taxon>Streptophyta</taxon>
        <taxon>Embryophyta</taxon>
        <taxon>Tracheophyta</taxon>
        <taxon>Spermatophyta</taxon>
        <taxon>Magnoliopsida</taxon>
        <taxon>eudicotyledons</taxon>
        <taxon>Gunneridae</taxon>
        <taxon>Pentapetalae</taxon>
        <taxon>asterids</taxon>
        <taxon>campanulids</taxon>
        <taxon>Aquifoliales</taxon>
        <taxon>Aquifoliaceae</taxon>
        <taxon>Ilex</taxon>
    </lineage>
</organism>
<dbReference type="Proteomes" id="UP001642360">
    <property type="component" value="Unassembled WGS sequence"/>
</dbReference>
<name>A0ABC8UEM1_9AQUA</name>
<feature type="transmembrane region" description="Helical" evidence="2">
    <location>
        <begin position="20"/>
        <end position="43"/>
    </location>
</feature>
<evidence type="ECO:0000313" key="3">
    <source>
        <dbReference type="EMBL" id="CAK9178231.1"/>
    </source>
</evidence>
<feature type="transmembrane region" description="Helical" evidence="2">
    <location>
        <begin position="124"/>
        <end position="144"/>
    </location>
</feature>
<dbReference type="AlphaFoldDB" id="A0ABC8UEM1"/>
<feature type="transmembrane region" description="Helical" evidence="2">
    <location>
        <begin position="64"/>
        <end position="87"/>
    </location>
</feature>
<feature type="transmembrane region" description="Helical" evidence="2">
    <location>
        <begin position="93"/>
        <end position="117"/>
    </location>
</feature>
<dbReference type="PANTHER" id="PTHR11206">
    <property type="entry name" value="MULTIDRUG RESISTANCE PROTEIN"/>
    <property type="match status" value="1"/>
</dbReference>
<keyword evidence="2" id="KW-0812">Transmembrane</keyword>
<dbReference type="EMBL" id="CAUOFW020007267">
    <property type="protein sequence ID" value="CAK9178231.1"/>
    <property type="molecule type" value="Genomic_DNA"/>
</dbReference>
<dbReference type="InterPro" id="IPR002528">
    <property type="entry name" value="MATE_fam"/>
</dbReference>
<comment type="similarity">
    <text evidence="1">Belongs to the multi antimicrobial extrusion (MATE) (TC 2.A.66.1) family.</text>
</comment>
<evidence type="ECO:0000313" key="4">
    <source>
        <dbReference type="Proteomes" id="UP001642360"/>
    </source>
</evidence>
<keyword evidence="4" id="KW-1185">Reference proteome</keyword>
<evidence type="ECO:0000256" key="1">
    <source>
        <dbReference type="ARBA" id="ARBA00010199"/>
    </source>
</evidence>
<sequence>MSSVRVGNELGAGHPKAAAFSVVIVTTSSFIISVIASIVVLALRHKISYLFTEGDIVANAVSDMCPLLAVTIVLNGIQPVLTGVAVGCGWQTFVAYVNVGCYYVVGIPLGALLGFYFKLGAQGIWSGMLGGTLVQTVILVWTTYRTDWNTEVELSLKRLDMWDEKKEPLLQG</sequence>
<keyword evidence="2" id="KW-0472">Membrane</keyword>
<comment type="caution">
    <text evidence="3">The sequence shown here is derived from an EMBL/GenBank/DDBJ whole genome shotgun (WGS) entry which is preliminary data.</text>
</comment>
<reference evidence="3 4" key="1">
    <citation type="submission" date="2024-02" db="EMBL/GenBank/DDBJ databases">
        <authorList>
            <person name="Vignale AGUSTIN F."/>
            <person name="Sosa J E."/>
            <person name="Modenutti C."/>
        </authorList>
    </citation>
    <scope>NUCLEOTIDE SEQUENCE [LARGE SCALE GENOMIC DNA]</scope>
</reference>
<accession>A0ABC8UEM1</accession>
<keyword evidence="2" id="KW-1133">Transmembrane helix</keyword>
<dbReference type="Pfam" id="PF01554">
    <property type="entry name" value="MatE"/>
    <property type="match status" value="1"/>
</dbReference>
<evidence type="ECO:0000256" key="2">
    <source>
        <dbReference type="SAM" id="Phobius"/>
    </source>
</evidence>